<reference evidence="2 3" key="1">
    <citation type="submission" date="2023-09" db="EMBL/GenBank/DDBJ databases">
        <authorList>
            <person name="Wang M."/>
        </authorList>
    </citation>
    <scope>NUCLEOTIDE SEQUENCE [LARGE SCALE GENOMIC DNA]</scope>
    <source>
        <strain evidence="2">GT-2023</strain>
        <tissue evidence="2">Liver</tissue>
    </source>
</reference>
<evidence type="ECO:0000313" key="3">
    <source>
        <dbReference type="Proteomes" id="UP001558613"/>
    </source>
</evidence>
<keyword evidence="3" id="KW-1185">Reference proteome</keyword>
<name>A0ABR3NDJ4_9TELE</name>
<feature type="compositionally biased region" description="Polar residues" evidence="1">
    <location>
        <begin position="51"/>
        <end position="76"/>
    </location>
</feature>
<feature type="region of interest" description="Disordered" evidence="1">
    <location>
        <begin position="27"/>
        <end position="76"/>
    </location>
</feature>
<proteinExistence type="predicted"/>
<organism evidence="2 3">
    <name type="scientific">Cirrhinus molitorella</name>
    <name type="common">mud carp</name>
    <dbReference type="NCBI Taxonomy" id="172907"/>
    <lineage>
        <taxon>Eukaryota</taxon>
        <taxon>Metazoa</taxon>
        <taxon>Chordata</taxon>
        <taxon>Craniata</taxon>
        <taxon>Vertebrata</taxon>
        <taxon>Euteleostomi</taxon>
        <taxon>Actinopterygii</taxon>
        <taxon>Neopterygii</taxon>
        <taxon>Teleostei</taxon>
        <taxon>Ostariophysi</taxon>
        <taxon>Cypriniformes</taxon>
        <taxon>Cyprinidae</taxon>
        <taxon>Labeoninae</taxon>
        <taxon>Labeonini</taxon>
        <taxon>Cirrhinus</taxon>
    </lineage>
</organism>
<gene>
    <name evidence="2" type="ORF">QQF64_027857</name>
</gene>
<dbReference type="EMBL" id="JAYMGO010000005">
    <property type="protein sequence ID" value="KAL1275043.1"/>
    <property type="molecule type" value="Genomic_DNA"/>
</dbReference>
<evidence type="ECO:0000313" key="2">
    <source>
        <dbReference type="EMBL" id="KAL1275043.1"/>
    </source>
</evidence>
<dbReference type="Proteomes" id="UP001558613">
    <property type="component" value="Unassembled WGS sequence"/>
</dbReference>
<evidence type="ECO:0000256" key="1">
    <source>
        <dbReference type="SAM" id="MobiDB-lite"/>
    </source>
</evidence>
<sequence>MDTGTVCPKVHAPAVRLQLSECGRGMSQHVRLNKSPSDPTQHLIILPPPQNKQSTSSVSMPSEETPTNTILPASDD</sequence>
<comment type="caution">
    <text evidence="2">The sequence shown here is derived from an EMBL/GenBank/DDBJ whole genome shotgun (WGS) entry which is preliminary data.</text>
</comment>
<protein>
    <submittedName>
        <fullName evidence="2">Uncharacterized protein</fullName>
    </submittedName>
</protein>
<accession>A0ABR3NDJ4</accession>